<organism evidence="1 2">
    <name type="scientific">Fusarium solani subsp. cucurbitae</name>
    <name type="common">Neocosmosporum cucurbitae</name>
    <dbReference type="NCBI Taxonomy" id="2747967"/>
    <lineage>
        <taxon>Eukaryota</taxon>
        <taxon>Fungi</taxon>
        <taxon>Dikarya</taxon>
        <taxon>Ascomycota</taxon>
        <taxon>Pezizomycotina</taxon>
        <taxon>Sordariomycetes</taxon>
        <taxon>Hypocreomycetidae</taxon>
        <taxon>Hypocreales</taxon>
        <taxon>Nectriaceae</taxon>
        <taxon>Fusarium</taxon>
        <taxon>Fusarium solani species complex</taxon>
    </lineage>
</organism>
<name>A0ACD3ZF78_FUSSC</name>
<evidence type="ECO:0000313" key="1">
    <source>
        <dbReference type="EMBL" id="UPK99742.1"/>
    </source>
</evidence>
<accession>A0ACD3ZF78</accession>
<sequence length="80" mass="8560">MFSSKLVYPLPKLFIAVMALASVGTAAPEPEKLNNLEARACPGGSYTKCLAKQVGQCQGEPPAGRAQCMTIWQSVCQRNC</sequence>
<keyword evidence="2" id="KW-1185">Reference proteome</keyword>
<gene>
    <name evidence="1" type="ORF">LCI18_010677</name>
</gene>
<dbReference type="EMBL" id="CP090037">
    <property type="protein sequence ID" value="UPK99742.1"/>
    <property type="molecule type" value="Genomic_DNA"/>
</dbReference>
<dbReference type="Proteomes" id="UP000830768">
    <property type="component" value="Chromosome 9"/>
</dbReference>
<reference evidence="1" key="1">
    <citation type="submission" date="2021-11" db="EMBL/GenBank/DDBJ databases">
        <title>Fusarium solani-melongenae Genome sequencing and assembly.</title>
        <authorList>
            <person name="Xie S."/>
            <person name="Huang L."/>
            <person name="Zhang X."/>
        </authorList>
    </citation>
    <scope>NUCLEOTIDE SEQUENCE</scope>
    <source>
        <strain evidence="1">CRI 24-3</strain>
    </source>
</reference>
<protein>
    <submittedName>
        <fullName evidence="1">Uncharacterized protein</fullName>
    </submittedName>
</protein>
<proteinExistence type="predicted"/>
<evidence type="ECO:0000313" key="2">
    <source>
        <dbReference type="Proteomes" id="UP000830768"/>
    </source>
</evidence>